<feature type="compositionally biased region" description="Low complexity" evidence="1">
    <location>
        <begin position="67"/>
        <end position="82"/>
    </location>
</feature>
<evidence type="ECO:0000256" key="1">
    <source>
        <dbReference type="SAM" id="MobiDB-lite"/>
    </source>
</evidence>
<keyword evidence="3" id="KW-1185">Reference proteome</keyword>
<accession>A0A8C1R7P6</accession>
<dbReference type="Ensembl" id="ENSCCRT00010103481.1">
    <property type="protein sequence ID" value="ENSCCRP00010093311.1"/>
    <property type="gene ID" value="ENSCCRG00010040831.1"/>
</dbReference>
<feature type="region of interest" description="Disordered" evidence="1">
    <location>
        <begin position="34"/>
        <end position="82"/>
    </location>
</feature>
<reference evidence="2" key="1">
    <citation type="submission" date="2025-08" db="UniProtKB">
        <authorList>
            <consortium name="Ensembl"/>
        </authorList>
    </citation>
    <scope>IDENTIFICATION</scope>
</reference>
<dbReference type="Proteomes" id="UP000694427">
    <property type="component" value="Unplaced"/>
</dbReference>
<sequence>MYCAYTIPGVSGGSFMYYYNGKAVYAPSASTADYNRDSPGYPSSKAPGSNFPSSFFMPGKPHTPDKNTQNNLATAQQQPKTL</sequence>
<proteinExistence type="predicted"/>
<organism evidence="2 3">
    <name type="scientific">Cyprinus carpio</name>
    <name type="common">Common carp</name>
    <dbReference type="NCBI Taxonomy" id="7962"/>
    <lineage>
        <taxon>Eukaryota</taxon>
        <taxon>Metazoa</taxon>
        <taxon>Chordata</taxon>
        <taxon>Craniata</taxon>
        <taxon>Vertebrata</taxon>
        <taxon>Euteleostomi</taxon>
        <taxon>Actinopterygii</taxon>
        <taxon>Neopterygii</taxon>
        <taxon>Teleostei</taxon>
        <taxon>Ostariophysi</taxon>
        <taxon>Cypriniformes</taxon>
        <taxon>Cyprinidae</taxon>
        <taxon>Cyprininae</taxon>
        <taxon>Cyprinus</taxon>
    </lineage>
</organism>
<reference evidence="2" key="2">
    <citation type="submission" date="2025-09" db="UniProtKB">
        <authorList>
            <consortium name="Ensembl"/>
        </authorList>
    </citation>
    <scope>IDENTIFICATION</scope>
</reference>
<evidence type="ECO:0000313" key="2">
    <source>
        <dbReference type="Ensembl" id="ENSCCRP00010093311.1"/>
    </source>
</evidence>
<protein>
    <submittedName>
        <fullName evidence="2">Uncharacterized protein</fullName>
    </submittedName>
</protein>
<dbReference type="AlphaFoldDB" id="A0A8C1R7P6"/>
<name>A0A8C1R7P6_CYPCA</name>
<evidence type="ECO:0000313" key="3">
    <source>
        <dbReference type="Proteomes" id="UP000694427"/>
    </source>
</evidence>